<reference evidence="2 3" key="1">
    <citation type="submission" date="2013-09" db="EMBL/GenBank/DDBJ databases">
        <title>Whole genome sequencing of Halarchaeum acidiphilum strain MH1-52-1.</title>
        <authorList>
            <person name="Shimane Y."/>
            <person name="Minegishi H."/>
            <person name="Nishi S."/>
            <person name="Echigo A."/>
            <person name="Shuto A."/>
            <person name="Konishi M."/>
            <person name="Ito T."/>
            <person name="Ohkuma M."/>
            <person name="Ohta Y."/>
            <person name="Nagano Y."/>
            <person name="Tsubouchi T."/>
            <person name="Mori K."/>
            <person name="Usui K."/>
            <person name="Kamekura M."/>
            <person name="Usami R."/>
            <person name="Takaki Y."/>
            <person name="Hatada Y."/>
        </authorList>
    </citation>
    <scope>NUCLEOTIDE SEQUENCE [LARGE SCALE GENOMIC DNA]</scope>
    <source>
        <strain evidence="2 3">JCM 16109</strain>
    </source>
</reference>
<protein>
    <recommendedName>
        <fullName evidence="4">Hydroxyaromatic non-oxidative decarboxylase protein D</fullName>
    </recommendedName>
</protein>
<dbReference type="Proteomes" id="UP000016986">
    <property type="component" value="Unassembled WGS sequence"/>
</dbReference>
<dbReference type="Pfam" id="PF26358">
    <property type="entry name" value="EcdD_BsdD_detox"/>
    <property type="match status" value="1"/>
</dbReference>
<sequence>MAEDCPRCGVTDTEVVATSPVEDVWTLYRCDRCEFVWRDTEDREELTPHFDASDEELANADAVPPVEYPED</sequence>
<dbReference type="InterPro" id="IPR047707">
    <property type="entry name" value="VdcD-like"/>
</dbReference>
<name>U2YG21_9EURY</name>
<accession>U2YG21</accession>
<dbReference type="RefSeq" id="WP_020222094.1">
    <property type="nucleotide sequence ID" value="NZ_BANO01000153.1"/>
</dbReference>
<evidence type="ECO:0000256" key="1">
    <source>
        <dbReference type="SAM" id="MobiDB-lite"/>
    </source>
</evidence>
<evidence type="ECO:0008006" key="4">
    <source>
        <dbReference type="Google" id="ProtNLM"/>
    </source>
</evidence>
<comment type="caution">
    <text evidence="2">The sequence shown here is derived from an EMBL/GenBank/DDBJ whole genome shotgun (WGS) entry which is preliminary data.</text>
</comment>
<proteinExistence type="predicted"/>
<evidence type="ECO:0000313" key="2">
    <source>
        <dbReference type="EMBL" id="GAD53146.1"/>
    </source>
</evidence>
<feature type="region of interest" description="Disordered" evidence="1">
    <location>
        <begin position="47"/>
        <end position="71"/>
    </location>
</feature>
<dbReference type="NCBIfam" id="NF041205">
    <property type="entry name" value="VdcD"/>
    <property type="match status" value="1"/>
</dbReference>
<organism evidence="2 3">
    <name type="scientific">Halarchaeum acidiphilum MH1-52-1</name>
    <dbReference type="NCBI Taxonomy" id="1261545"/>
    <lineage>
        <taxon>Archaea</taxon>
        <taxon>Methanobacteriati</taxon>
        <taxon>Methanobacteriota</taxon>
        <taxon>Stenosarchaea group</taxon>
        <taxon>Halobacteria</taxon>
        <taxon>Halobacteriales</taxon>
        <taxon>Halobacteriaceae</taxon>
    </lineage>
</organism>
<dbReference type="AlphaFoldDB" id="U2YG21"/>
<gene>
    <name evidence="2" type="ORF">MBEHAL_1906</name>
</gene>
<evidence type="ECO:0000313" key="3">
    <source>
        <dbReference type="Proteomes" id="UP000016986"/>
    </source>
</evidence>
<keyword evidence="3" id="KW-1185">Reference proteome</keyword>
<dbReference type="EMBL" id="BATA01000050">
    <property type="protein sequence ID" value="GAD53146.1"/>
    <property type="molecule type" value="Genomic_DNA"/>
</dbReference>